<keyword evidence="2" id="KW-1185">Reference proteome</keyword>
<dbReference type="Proteomes" id="UP001589667">
    <property type="component" value="Unassembled WGS sequence"/>
</dbReference>
<reference evidence="1 2" key="1">
    <citation type="submission" date="2024-09" db="EMBL/GenBank/DDBJ databases">
        <authorList>
            <person name="Sun Q."/>
            <person name="Mori K."/>
        </authorList>
    </citation>
    <scope>NUCLEOTIDE SEQUENCE [LARGE SCALE GENOMIC DNA]</scope>
    <source>
        <strain evidence="1 2">JCM 14321</strain>
    </source>
</reference>
<proteinExistence type="predicted"/>
<protein>
    <submittedName>
        <fullName evidence="1">Uncharacterized protein</fullName>
    </submittedName>
</protein>
<evidence type="ECO:0000313" key="2">
    <source>
        <dbReference type="Proteomes" id="UP001589667"/>
    </source>
</evidence>
<dbReference type="RefSeq" id="WP_246192285.1">
    <property type="nucleotide sequence ID" value="NZ_BAAANI010000001.1"/>
</dbReference>
<sequence length="92" mass="9816">MLFGLSLPDPRLEHLVDLDPEARAIVGGSEQRAVLDSDYLEFLHRDKPFRAFVSAQGCHVASTARGNSAGAAEVEHVASGNGCAEGLLTYSF</sequence>
<organism evidence="1 2">
    <name type="scientific">Agromyces lapidis</name>
    <dbReference type="NCBI Taxonomy" id="279574"/>
    <lineage>
        <taxon>Bacteria</taxon>
        <taxon>Bacillati</taxon>
        <taxon>Actinomycetota</taxon>
        <taxon>Actinomycetes</taxon>
        <taxon>Micrococcales</taxon>
        <taxon>Microbacteriaceae</taxon>
        <taxon>Agromyces</taxon>
    </lineage>
</organism>
<accession>A0ABV5SPW2</accession>
<evidence type="ECO:0000313" key="1">
    <source>
        <dbReference type="EMBL" id="MFB9642379.1"/>
    </source>
</evidence>
<dbReference type="EMBL" id="JBHMBL010000001">
    <property type="protein sequence ID" value="MFB9642379.1"/>
    <property type="molecule type" value="Genomic_DNA"/>
</dbReference>
<name>A0ABV5SPW2_9MICO</name>
<gene>
    <name evidence="1" type="ORF">ACFFQV_08775</name>
</gene>
<comment type="caution">
    <text evidence="1">The sequence shown here is derived from an EMBL/GenBank/DDBJ whole genome shotgun (WGS) entry which is preliminary data.</text>
</comment>